<dbReference type="Pfam" id="PF01363">
    <property type="entry name" value="FYVE"/>
    <property type="match status" value="1"/>
</dbReference>
<keyword evidence="10" id="KW-1185">Reference proteome</keyword>
<dbReference type="SUPFAM" id="SSF57903">
    <property type="entry name" value="FYVE/PHD zinc finger"/>
    <property type="match status" value="1"/>
</dbReference>
<feature type="domain" description="FYVE-type" evidence="7">
    <location>
        <begin position="488"/>
        <end position="546"/>
    </location>
</feature>
<dbReference type="InterPro" id="IPR047335">
    <property type="entry name" value="RUFY1-3"/>
</dbReference>
<evidence type="ECO:0000313" key="10">
    <source>
        <dbReference type="Proteomes" id="UP001152747"/>
    </source>
</evidence>
<keyword evidence="2 5" id="KW-0863">Zinc-finger</keyword>
<dbReference type="InterPro" id="IPR013083">
    <property type="entry name" value="Znf_RING/FYVE/PHD"/>
</dbReference>
<dbReference type="EMBL" id="CANHGI010000004">
    <property type="protein sequence ID" value="CAI5448259.1"/>
    <property type="molecule type" value="Genomic_DNA"/>
</dbReference>
<evidence type="ECO:0000256" key="2">
    <source>
        <dbReference type="ARBA" id="ARBA00022771"/>
    </source>
</evidence>
<feature type="coiled-coil region" evidence="6">
    <location>
        <begin position="295"/>
        <end position="322"/>
    </location>
</feature>
<dbReference type="PANTHER" id="PTHR45956:SF6">
    <property type="entry name" value="RUN DOMAIN-CONTAINING PROTEIN"/>
    <property type="match status" value="1"/>
</dbReference>
<dbReference type="AlphaFoldDB" id="A0A9P1IQ00"/>
<dbReference type="InterPro" id="IPR017455">
    <property type="entry name" value="Znf_FYVE-rel"/>
</dbReference>
<evidence type="ECO:0000256" key="6">
    <source>
        <dbReference type="SAM" id="Coils"/>
    </source>
</evidence>
<proteinExistence type="predicted"/>
<dbReference type="Gene3D" id="3.30.40.10">
    <property type="entry name" value="Zinc/RING finger domain, C3HC4 (zinc finger)"/>
    <property type="match status" value="1"/>
</dbReference>
<evidence type="ECO:0000256" key="5">
    <source>
        <dbReference type="PROSITE-ProRule" id="PRU00091"/>
    </source>
</evidence>
<organism evidence="9 10">
    <name type="scientific">Caenorhabditis angaria</name>
    <dbReference type="NCBI Taxonomy" id="860376"/>
    <lineage>
        <taxon>Eukaryota</taxon>
        <taxon>Metazoa</taxon>
        <taxon>Ecdysozoa</taxon>
        <taxon>Nematoda</taxon>
        <taxon>Chromadorea</taxon>
        <taxon>Rhabditida</taxon>
        <taxon>Rhabditina</taxon>
        <taxon>Rhabditomorpha</taxon>
        <taxon>Rhabditoidea</taxon>
        <taxon>Rhabditidae</taxon>
        <taxon>Peloderinae</taxon>
        <taxon>Caenorhabditis</taxon>
    </lineage>
</organism>
<keyword evidence="3" id="KW-0862">Zinc</keyword>
<dbReference type="PANTHER" id="PTHR45956">
    <property type="entry name" value="RUN AND FYVE DOMAIN-CONTAINING PROTEIN 2-LIKE PROTEIN"/>
    <property type="match status" value="1"/>
</dbReference>
<dbReference type="OrthoDB" id="79871at2759"/>
<evidence type="ECO:0000256" key="3">
    <source>
        <dbReference type="ARBA" id="ARBA00022833"/>
    </source>
</evidence>
<dbReference type="CDD" id="cd15721">
    <property type="entry name" value="FYVE_RUFY1_like"/>
    <property type="match status" value="1"/>
</dbReference>
<feature type="coiled-coil region" evidence="6">
    <location>
        <begin position="348"/>
        <end position="424"/>
    </location>
</feature>
<dbReference type="Proteomes" id="UP001152747">
    <property type="component" value="Unassembled WGS sequence"/>
</dbReference>
<reference evidence="9" key="1">
    <citation type="submission" date="2022-11" db="EMBL/GenBank/DDBJ databases">
        <authorList>
            <person name="Kikuchi T."/>
        </authorList>
    </citation>
    <scope>NUCLEOTIDE SEQUENCE</scope>
    <source>
        <strain evidence="9">PS1010</strain>
    </source>
</reference>
<feature type="domain" description="RUN" evidence="8">
    <location>
        <begin position="62"/>
        <end position="198"/>
    </location>
</feature>
<dbReference type="GO" id="GO:0005737">
    <property type="term" value="C:cytoplasm"/>
    <property type="evidence" value="ECO:0007669"/>
    <property type="project" value="TreeGrafter"/>
</dbReference>
<dbReference type="InterPro" id="IPR011011">
    <property type="entry name" value="Znf_FYVE_PHD"/>
</dbReference>
<dbReference type="SMART" id="SM00064">
    <property type="entry name" value="FYVE"/>
    <property type="match status" value="1"/>
</dbReference>
<dbReference type="PROSITE" id="PS50826">
    <property type="entry name" value="RUN"/>
    <property type="match status" value="1"/>
</dbReference>
<gene>
    <name evidence="9" type="ORF">CAMP_LOCUS10896</name>
</gene>
<dbReference type="Pfam" id="PF02759">
    <property type="entry name" value="RUN"/>
    <property type="match status" value="1"/>
</dbReference>
<feature type="coiled-coil region" evidence="6">
    <location>
        <begin position="639"/>
        <end position="682"/>
    </location>
</feature>
<dbReference type="Gene3D" id="1.20.58.900">
    <property type="match status" value="1"/>
</dbReference>
<dbReference type="InterPro" id="IPR004012">
    <property type="entry name" value="Run_dom"/>
</dbReference>
<dbReference type="Pfam" id="PF04716">
    <property type="entry name" value="ETC_C1_NDUFA5"/>
    <property type="match status" value="1"/>
</dbReference>
<dbReference type="SMART" id="SM00593">
    <property type="entry name" value="RUN"/>
    <property type="match status" value="1"/>
</dbReference>
<dbReference type="PROSITE" id="PS50178">
    <property type="entry name" value="ZF_FYVE"/>
    <property type="match status" value="1"/>
</dbReference>
<protein>
    <recommendedName>
        <fullName evidence="11">FYVE-type domain-containing protein</fullName>
    </recommendedName>
</protein>
<dbReference type="GO" id="GO:0022904">
    <property type="term" value="P:respiratory electron transport chain"/>
    <property type="evidence" value="ECO:0007669"/>
    <property type="project" value="InterPro"/>
</dbReference>
<evidence type="ECO:0000259" key="7">
    <source>
        <dbReference type="PROSITE" id="PS50178"/>
    </source>
</evidence>
<dbReference type="GO" id="GO:0008270">
    <property type="term" value="F:zinc ion binding"/>
    <property type="evidence" value="ECO:0007669"/>
    <property type="project" value="UniProtKB-KW"/>
</dbReference>
<dbReference type="InterPro" id="IPR037213">
    <property type="entry name" value="Run_dom_sf"/>
</dbReference>
<evidence type="ECO:0000259" key="8">
    <source>
        <dbReference type="PROSITE" id="PS50826"/>
    </source>
</evidence>
<evidence type="ECO:0008006" key="11">
    <source>
        <dbReference type="Google" id="ProtNLM"/>
    </source>
</evidence>
<feature type="coiled-coil region" evidence="6">
    <location>
        <begin position="235"/>
        <end position="269"/>
    </location>
</feature>
<dbReference type="SUPFAM" id="SSF140741">
    <property type="entry name" value="RUN domain-like"/>
    <property type="match status" value="1"/>
</dbReference>
<accession>A0A9P1IQ00</accession>
<evidence type="ECO:0000313" key="9">
    <source>
        <dbReference type="EMBL" id="CAI5448259.1"/>
    </source>
</evidence>
<evidence type="ECO:0000256" key="1">
    <source>
        <dbReference type="ARBA" id="ARBA00022723"/>
    </source>
</evidence>
<comment type="caution">
    <text evidence="9">The sequence shown here is derived from an EMBL/GenBank/DDBJ whole genome shotgun (WGS) entry which is preliminary data.</text>
</comment>
<evidence type="ECO:0000256" key="4">
    <source>
        <dbReference type="ARBA" id="ARBA00023054"/>
    </source>
</evidence>
<name>A0A9P1IQ00_9PELO</name>
<dbReference type="InterPro" id="IPR006806">
    <property type="entry name" value="NDUFA5"/>
</dbReference>
<keyword evidence="4 6" id="KW-0175">Coiled coil</keyword>
<keyword evidence="1" id="KW-0479">Metal-binding</keyword>
<sequence length="704" mass="81040">MNIFSNNGPFSLLYGGTDEGQKLTRAQVIHRDNERANLETICRLVIRALLEDAMESSNRLIEGDSQTLSDLLMMLEKVLFHGFKSSMKTALIALRTPDAELWTMIQKIGRTSEILRESVQCIDRLESLITPISKIRAILRLTMMQKKLSDLFDGIINFSLIKDFYESYAFLRQEKAVVLSGALVGLRVIECNLVLEYDNLQEQPLSVDLSMYVKLPTISNTNEPIENGNLKDNERKRLLDQNNFLEERIRYLEANLEETKRKVEVVNDSNSSISIDSFSAVSYRRPSEDDRDNENEKLISKIVELEDTNSHLQEQVNDKSKVCTDLYDKLRLSEECIRKLETDFLRLKSHYEEDKNALCKEIEHLQIQKTNVSSELDAKQTSDEELRVEFQKKCEQYNTAIANLEEKQKLLVNAETEIIRLESELKEMPALKKEKSDLGLRLRFETERANENEKALEELGGRLSESKLRMIELTEELLPKSDAQWAKDSDVSNCTACTEVFSMTKRKHHCRMCGSIFCANCSEGRVKLPSNPRPARVCDICYNILKTRNNPTMSARLLRNVLTTAAKQQQRTMYENPYINRFKARSKVSEDFHKKSTGITGLFVNENPHRALTVVYGRILRAVEQMPQDSAYRKYTEAIVKQRLALVQSEDNIERLEQKIGMGQIEEVIEQAELELETTRNILDSKAWEPLVEAAPKGQWAWPV</sequence>
<dbReference type="InterPro" id="IPR000306">
    <property type="entry name" value="Znf_FYVE"/>
</dbReference>